<accession>A0A0C3H4U3</accession>
<evidence type="ECO:0000259" key="1">
    <source>
        <dbReference type="Pfam" id="PF00561"/>
    </source>
</evidence>
<dbReference type="STRING" id="913774.A0A0C3H4U3"/>
<dbReference type="EMBL" id="KN832882">
    <property type="protein sequence ID" value="KIM97491.1"/>
    <property type="molecule type" value="Genomic_DNA"/>
</dbReference>
<reference evidence="3" key="2">
    <citation type="submission" date="2015-01" db="EMBL/GenBank/DDBJ databases">
        <title>Evolutionary Origins and Diversification of the Mycorrhizal Mutualists.</title>
        <authorList>
            <consortium name="DOE Joint Genome Institute"/>
            <consortium name="Mycorrhizal Genomics Consortium"/>
            <person name="Kohler A."/>
            <person name="Kuo A."/>
            <person name="Nagy L.G."/>
            <person name="Floudas D."/>
            <person name="Copeland A."/>
            <person name="Barry K.W."/>
            <person name="Cichocki N."/>
            <person name="Veneault-Fourrey C."/>
            <person name="LaButti K."/>
            <person name="Lindquist E.A."/>
            <person name="Lipzen A."/>
            <person name="Lundell T."/>
            <person name="Morin E."/>
            <person name="Murat C."/>
            <person name="Riley R."/>
            <person name="Ohm R."/>
            <person name="Sun H."/>
            <person name="Tunlid A."/>
            <person name="Henrissat B."/>
            <person name="Grigoriev I.V."/>
            <person name="Hibbett D.S."/>
            <person name="Martin F."/>
        </authorList>
    </citation>
    <scope>NUCLEOTIDE SEQUENCE [LARGE SCALE GENOMIC DNA]</scope>
    <source>
        <strain evidence="3">Zn</strain>
    </source>
</reference>
<dbReference type="Gene3D" id="3.40.50.1820">
    <property type="entry name" value="alpha/beta hydrolase"/>
    <property type="match status" value="1"/>
</dbReference>
<dbReference type="Proteomes" id="UP000054321">
    <property type="component" value="Unassembled WGS sequence"/>
</dbReference>
<keyword evidence="3" id="KW-1185">Reference proteome</keyword>
<dbReference type="AlphaFoldDB" id="A0A0C3H4U3"/>
<dbReference type="InParanoid" id="A0A0C3H4U3"/>
<gene>
    <name evidence="2" type="ORF">OIDMADRAFT_182792</name>
</gene>
<evidence type="ECO:0000313" key="2">
    <source>
        <dbReference type="EMBL" id="KIM97491.1"/>
    </source>
</evidence>
<evidence type="ECO:0000313" key="3">
    <source>
        <dbReference type="Proteomes" id="UP000054321"/>
    </source>
</evidence>
<proteinExistence type="predicted"/>
<dbReference type="PANTHER" id="PTHR12277:SF81">
    <property type="entry name" value="PROTEIN ABHD13"/>
    <property type="match status" value="1"/>
</dbReference>
<dbReference type="OrthoDB" id="446723at2759"/>
<dbReference type="InterPro" id="IPR000073">
    <property type="entry name" value="AB_hydrolase_1"/>
</dbReference>
<organism evidence="2 3">
    <name type="scientific">Oidiodendron maius (strain Zn)</name>
    <dbReference type="NCBI Taxonomy" id="913774"/>
    <lineage>
        <taxon>Eukaryota</taxon>
        <taxon>Fungi</taxon>
        <taxon>Dikarya</taxon>
        <taxon>Ascomycota</taxon>
        <taxon>Pezizomycotina</taxon>
        <taxon>Leotiomycetes</taxon>
        <taxon>Leotiomycetes incertae sedis</taxon>
        <taxon>Myxotrichaceae</taxon>
        <taxon>Oidiodendron</taxon>
    </lineage>
</organism>
<reference evidence="2 3" key="1">
    <citation type="submission" date="2014-04" db="EMBL/GenBank/DDBJ databases">
        <authorList>
            <consortium name="DOE Joint Genome Institute"/>
            <person name="Kuo A."/>
            <person name="Martino E."/>
            <person name="Perotto S."/>
            <person name="Kohler A."/>
            <person name="Nagy L.G."/>
            <person name="Floudas D."/>
            <person name="Copeland A."/>
            <person name="Barry K.W."/>
            <person name="Cichocki N."/>
            <person name="Veneault-Fourrey C."/>
            <person name="LaButti K."/>
            <person name="Lindquist E.A."/>
            <person name="Lipzen A."/>
            <person name="Lundell T."/>
            <person name="Morin E."/>
            <person name="Murat C."/>
            <person name="Sun H."/>
            <person name="Tunlid A."/>
            <person name="Henrissat B."/>
            <person name="Grigoriev I.V."/>
            <person name="Hibbett D.S."/>
            <person name="Martin F."/>
            <person name="Nordberg H.P."/>
            <person name="Cantor M.N."/>
            <person name="Hua S.X."/>
        </authorList>
    </citation>
    <scope>NUCLEOTIDE SEQUENCE [LARGE SCALE GENOMIC DNA]</scope>
    <source>
        <strain evidence="2 3">Zn</strain>
    </source>
</reference>
<protein>
    <recommendedName>
        <fullName evidence="1">AB hydrolase-1 domain-containing protein</fullName>
    </recommendedName>
</protein>
<dbReference type="SUPFAM" id="SSF53474">
    <property type="entry name" value="alpha/beta-Hydrolases"/>
    <property type="match status" value="1"/>
</dbReference>
<dbReference type="HOGENOM" id="CLU_029375_3_0_1"/>
<feature type="domain" description="AB hydrolase-1" evidence="1">
    <location>
        <begin position="126"/>
        <end position="219"/>
    </location>
</feature>
<name>A0A0C3H4U3_OIDMZ</name>
<dbReference type="PANTHER" id="PTHR12277">
    <property type="entry name" value="ALPHA/BETA HYDROLASE DOMAIN-CONTAINING PROTEIN"/>
    <property type="match status" value="1"/>
</dbReference>
<sequence length="395" mass="44179">MINLAAIVMLVSRRLLLGISLYAVSLVALAIPWLQRHVLYLHRAQWPTWWANANKPEQFGFAKNQVTPFTFTTPDHEAIHSWHIIPLSLYSKHEFEILQQQSGCTEDITRVKGFELLRDDPESRLIISFHGNAGNVAQGWRSDSYRVLSNSGTFNTHILAIDYRGFGFSSGSPTEEGLIIDGIAAVNWAMEVAQVSPDRIVILGHSLGTAVTAAVVEHFAVQGIEFAGTILLSGFARLQNLLSEFCLVGWLFPLRIFPPVLQYFKTRLRDTWSSTERIANFVRVSKRVRLFIVHSLNDPEILPHHADELFDAAINATVDGGLDIPQLEEIKQKNTIDIGDGAFIRTVRSNSDSTDKIIRQDIVPYGYHSLVLTYNQVSLAVLKAFELNGKAFASV</sequence>
<dbReference type="InterPro" id="IPR029058">
    <property type="entry name" value="AB_hydrolase_fold"/>
</dbReference>
<dbReference type="Pfam" id="PF00561">
    <property type="entry name" value="Abhydrolase_1"/>
    <property type="match status" value="1"/>
</dbReference>